<evidence type="ECO:0000256" key="1">
    <source>
        <dbReference type="SAM" id="MobiDB-lite"/>
    </source>
</evidence>
<dbReference type="OrthoDB" id="9854391at2"/>
<protein>
    <submittedName>
        <fullName evidence="3">Uncharacterized protein</fullName>
    </submittedName>
</protein>
<reference evidence="3 4" key="1">
    <citation type="submission" date="2018-03" db="EMBL/GenBank/DDBJ databases">
        <title>Draft Genome Sequences of the Obligatory Marine Myxobacteria Enhygromyxa salina SWB007.</title>
        <authorList>
            <person name="Poehlein A."/>
            <person name="Moghaddam J.A."/>
            <person name="Harms H."/>
            <person name="Alanjari M."/>
            <person name="Koenig G.M."/>
            <person name="Daniel R."/>
            <person name="Schaeberle T.F."/>
        </authorList>
    </citation>
    <scope>NUCLEOTIDE SEQUENCE [LARGE SCALE GENOMIC DNA]</scope>
    <source>
        <strain evidence="3 4">SWB007</strain>
    </source>
</reference>
<feature type="compositionally biased region" description="Low complexity" evidence="1">
    <location>
        <begin position="24"/>
        <end position="48"/>
    </location>
</feature>
<comment type="caution">
    <text evidence="3">The sequence shown here is derived from an EMBL/GenBank/DDBJ whole genome shotgun (WGS) entry which is preliminary data.</text>
</comment>
<organism evidence="3 4">
    <name type="scientific">Enhygromyxa salina</name>
    <dbReference type="NCBI Taxonomy" id="215803"/>
    <lineage>
        <taxon>Bacteria</taxon>
        <taxon>Pseudomonadati</taxon>
        <taxon>Myxococcota</taxon>
        <taxon>Polyangia</taxon>
        <taxon>Nannocystales</taxon>
        <taxon>Nannocystaceae</taxon>
        <taxon>Enhygromyxa</taxon>
    </lineage>
</organism>
<sequence length="261" mass="27060">MSRTSIAVLSCVLLSTLACGAPADPAANKQAANKTPAAQNGPAAAPEAKPVEPPVEPPVAPPPSSVEPEGDPADAPVEELAPEVADGETEGEAPTEPAGEAPADWAPPPDADIRSDAVIRPGTPAANAEAFKSLPNAKGDGPPVGGIGTNGIHFDSMVVGRGFEKSRCVEPTDTFDVEVDDRVNICLRIVHPADAEETLTVTWAKIGGHGSRKSTVTVKAMHAYLTRSYLPIKKNGYQGEWTATITTEDETVLGEVTFTVK</sequence>
<keyword evidence="2" id="KW-0732">Signal</keyword>
<feature type="region of interest" description="Disordered" evidence="1">
    <location>
        <begin position="24"/>
        <end position="117"/>
    </location>
</feature>
<dbReference type="AlphaFoldDB" id="A0A2S9YXS7"/>
<dbReference type="Proteomes" id="UP000238823">
    <property type="component" value="Unassembled WGS sequence"/>
</dbReference>
<proteinExistence type="predicted"/>
<feature type="compositionally biased region" description="Low complexity" evidence="1">
    <location>
        <begin position="94"/>
        <end position="104"/>
    </location>
</feature>
<evidence type="ECO:0000313" key="4">
    <source>
        <dbReference type="Proteomes" id="UP000238823"/>
    </source>
</evidence>
<dbReference type="EMBL" id="PVNL01000011">
    <property type="protein sequence ID" value="PRQ09872.1"/>
    <property type="molecule type" value="Genomic_DNA"/>
</dbReference>
<feature type="signal peptide" evidence="2">
    <location>
        <begin position="1"/>
        <end position="20"/>
    </location>
</feature>
<name>A0A2S9YXS7_9BACT</name>
<dbReference type="PROSITE" id="PS51257">
    <property type="entry name" value="PROKAR_LIPOPROTEIN"/>
    <property type="match status" value="1"/>
</dbReference>
<feature type="chain" id="PRO_5015544191" evidence="2">
    <location>
        <begin position="21"/>
        <end position="261"/>
    </location>
</feature>
<evidence type="ECO:0000313" key="3">
    <source>
        <dbReference type="EMBL" id="PRQ09872.1"/>
    </source>
</evidence>
<feature type="compositionally biased region" description="Pro residues" evidence="1">
    <location>
        <begin position="51"/>
        <end position="65"/>
    </location>
</feature>
<feature type="compositionally biased region" description="Acidic residues" evidence="1">
    <location>
        <begin position="68"/>
        <end position="93"/>
    </location>
</feature>
<gene>
    <name evidence="3" type="ORF">ENSA7_04230</name>
</gene>
<evidence type="ECO:0000256" key="2">
    <source>
        <dbReference type="SAM" id="SignalP"/>
    </source>
</evidence>
<accession>A0A2S9YXS7</accession>